<dbReference type="AlphaFoldDB" id="A0AAQ3NTH9"/>
<dbReference type="Pfam" id="PF00903">
    <property type="entry name" value="Glyoxalase"/>
    <property type="match status" value="1"/>
</dbReference>
<evidence type="ECO:0000313" key="3">
    <source>
        <dbReference type="Proteomes" id="UP001374535"/>
    </source>
</evidence>
<dbReference type="SUPFAM" id="SSF54593">
    <property type="entry name" value="Glyoxalase/Bleomycin resistance protein/Dihydroxybiphenyl dioxygenase"/>
    <property type="match status" value="1"/>
</dbReference>
<dbReference type="EMBL" id="CP144697">
    <property type="protein sequence ID" value="WVZ15945.1"/>
    <property type="molecule type" value="Genomic_DNA"/>
</dbReference>
<dbReference type="PROSITE" id="PS51819">
    <property type="entry name" value="VOC"/>
    <property type="match status" value="1"/>
</dbReference>
<dbReference type="PANTHER" id="PTHR46036:SF8">
    <property type="entry name" value="LACTOYLGLUTATHIONE LYASE"/>
    <property type="match status" value="1"/>
</dbReference>
<dbReference type="PANTHER" id="PTHR46036">
    <property type="entry name" value="LACTOYLGLUTATHIONE LYASE"/>
    <property type="match status" value="1"/>
</dbReference>
<dbReference type="InterPro" id="IPR004360">
    <property type="entry name" value="Glyas_Fos-R_dOase_dom"/>
</dbReference>
<dbReference type="Proteomes" id="UP001374535">
    <property type="component" value="Chromosome 4"/>
</dbReference>
<keyword evidence="3" id="KW-1185">Reference proteome</keyword>
<dbReference type="GO" id="GO:0005737">
    <property type="term" value="C:cytoplasm"/>
    <property type="evidence" value="ECO:0007669"/>
    <property type="project" value="TreeGrafter"/>
</dbReference>
<protein>
    <recommendedName>
        <fullName evidence="1">VOC domain-containing protein</fullName>
    </recommendedName>
</protein>
<dbReference type="GO" id="GO:0019243">
    <property type="term" value="P:methylglyoxal catabolic process to D-lactate via S-lactoyl-glutathione"/>
    <property type="evidence" value="ECO:0007669"/>
    <property type="project" value="TreeGrafter"/>
</dbReference>
<evidence type="ECO:0000259" key="1">
    <source>
        <dbReference type="PROSITE" id="PS51819"/>
    </source>
</evidence>
<dbReference type="InterPro" id="IPR029068">
    <property type="entry name" value="Glyas_Bleomycin-R_OHBP_Dase"/>
</dbReference>
<dbReference type="Gene3D" id="3.10.180.10">
    <property type="entry name" value="2,3-Dihydroxybiphenyl 1,2-Dioxygenase, domain 1"/>
    <property type="match status" value="1"/>
</dbReference>
<evidence type="ECO:0000313" key="2">
    <source>
        <dbReference type="EMBL" id="WVZ15945.1"/>
    </source>
</evidence>
<dbReference type="InterPro" id="IPR037523">
    <property type="entry name" value="VOC_core"/>
</dbReference>
<gene>
    <name evidence="2" type="ORF">V8G54_013511</name>
</gene>
<reference evidence="2 3" key="1">
    <citation type="journal article" date="2023" name="Life. Sci Alliance">
        <title>Evolutionary insights into 3D genome organization and epigenetic landscape of Vigna mungo.</title>
        <authorList>
            <person name="Junaid A."/>
            <person name="Singh B."/>
            <person name="Bhatia S."/>
        </authorList>
    </citation>
    <scope>NUCLEOTIDE SEQUENCE [LARGE SCALE GENOMIC DNA]</scope>
    <source>
        <strain evidence="2">Urdbean</strain>
    </source>
</reference>
<accession>A0AAQ3NTH9</accession>
<organism evidence="2 3">
    <name type="scientific">Vigna mungo</name>
    <name type="common">Black gram</name>
    <name type="synonym">Phaseolus mungo</name>
    <dbReference type="NCBI Taxonomy" id="3915"/>
    <lineage>
        <taxon>Eukaryota</taxon>
        <taxon>Viridiplantae</taxon>
        <taxon>Streptophyta</taxon>
        <taxon>Embryophyta</taxon>
        <taxon>Tracheophyta</taxon>
        <taxon>Spermatophyta</taxon>
        <taxon>Magnoliopsida</taxon>
        <taxon>eudicotyledons</taxon>
        <taxon>Gunneridae</taxon>
        <taxon>Pentapetalae</taxon>
        <taxon>rosids</taxon>
        <taxon>fabids</taxon>
        <taxon>Fabales</taxon>
        <taxon>Fabaceae</taxon>
        <taxon>Papilionoideae</taxon>
        <taxon>50 kb inversion clade</taxon>
        <taxon>NPAAA clade</taxon>
        <taxon>indigoferoid/millettioid clade</taxon>
        <taxon>Phaseoleae</taxon>
        <taxon>Vigna</taxon>
    </lineage>
</organism>
<sequence length="459" mass="52156">MADLLEWPKKDNRRMLHVVYRVGDLDRTIKQRDIPDEKYANDFLGFGPEESHFVVELTYNYGVTSYEIGDGFGHFAIATQDIYKSVELVRAKGGSITREPGPVQGGTTVIRASKMGGPLVTLLSFLGDLGNKNRKKRGMTCGGTMDLIGCYVRDSIWMCDTGRGCRVTHSELVMVGLWCSSLCEALLERYSELYCGVFQIECVSRLLLWNNAYMWVLEKGKREREGEIVLWVTGLHGIEFLNKCFSLKDIETLVRGLGIRFMAFKRMGSCIYRTEVVTLVHLYTLSTVYAQIEKNGVSGESRGRSSSIVLEFSYRLLNYASAKTTNSSTVIQIRMSRVEYLMHGAASSFSLRAFSKETSFPSAHIQESTHNMAQHNKQTMQGMRVELWRVMHPGWLMKLGFPTLPHSRGYSVPRLGAYWKPPRLRPPATPHHMIQSSLCEKKDHWSVRKTLKTELLLSF</sequence>
<dbReference type="GO" id="GO:0004462">
    <property type="term" value="F:lactoylglutathione lyase activity"/>
    <property type="evidence" value="ECO:0007669"/>
    <property type="project" value="TreeGrafter"/>
</dbReference>
<name>A0AAQ3NTH9_VIGMU</name>
<feature type="domain" description="VOC" evidence="1">
    <location>
        <begin position="14"/>
        <end position="128"/>
    </location>
</feature>
<proteinExistence type="predicted"/>